<dbReference type="InterPro" id="IPR002401">
    <property type="entry name" value="Cyt_P450_E_grp-I"/>
</dbReference>
<evidence type="ECO:0000256" key="1">
    <source>
        <dbReference type="ARBA" id="ARBA00001971"/>
    </source>
</evidence>
<dbReference type="Pfam" id="PF00067">
    <property type="entry name" value="p450"/>
    <property type="match status" value="1"/>
</dbReference>
<keyword evidence="4" id="KW-0503">Monooxygenase</keyword>
<gene>
    <name evidence="6" type="ORF">E0H75_36795</name>
</gene>
<feature type="region of interest" description="Disordered" evidence="5">
    <location>
        <begin position="1"/>
        <end position="23"/>
    </location>
</feature>
<dbReference type="GO" id="GO:0004497">
    <property type="term" value="F:monooxygenase activity"/>
    <property type="evidence" value="ECO:0007669"/>
    <property type="project" value="UniProtKB-KW"/>
</dbReference>
<dbReference type="PANTHER" id="PTHR24305">
    <property type="entry name" value="CYTOCHROME P450"/>
    <property type="match status" value="1"/>
</dbReference>
<dbReference type="CDD" id="cd11053">
    <property type="entry name" value="CYP110-like"/>
    <property type="match status" value="1"/>
</dbReference>
<dbReference type="InterPro" id="IPR001128">
    <property type="entry name" value="Cyt_P450"/>
</dbReference>
<dbReference type="GO" id="GO:0020037">
    <property type="term" value="F:heme binding"/>
    <property type="evidence" value="ECO:0007669"/>
    <property type="project" value="InterPro"/>
</dbReference>
<keyword evidence="3 4" id="KW-0349">Heme</keyword>
<dbReference type="PROSITE" id="PS00086">
    <property type="entry name" value="CYTOCHROME_P450"/>
    <property type="match status" value="1"/>
</dbReference>
<dbReference type="EMBL" id="SJKD01000011">
    <property type="protein sequence ID" value="TCC43848.1"/>
    <property type="molecule type" value="Genomic_DNA"/>
</dbReference>
<keyword evidence="4" id="KW-0560">Oxidoreductase</keyword>
<dbReference type="AlphaFoldDB" id="A0A4R0JGX9"/>
<dbReference type="GO" id="GO:0005506">
    <property type="term" value="F:iron ion binding"/>
    <property type="evidence" value="ECO:0007669"/>
    <property type="project" value="InterPro"/>
</dbReference>
<feature type="binding site" description="axial binding residue" evidence="3">
    <location>
        <position position="388"/>
    </location>
    <ligand>
        <name>heme</name>
        <dbReference type="ChEBI" id="CHEBI:30413"/>
    </ligand>
    <ligandPart>
        <name>Fe</name>
        <dbReference type="ChEBI" id="CHEBI:18248"/>
    </ligandPart>
</feature>
<evidence type="ECO:0000256" key="2">
    <source>
        <dbReference type="ARBA" id="ARBA00010617"/>
    </source>
</evidence>
<dbReference type="RefSeq" id="WP_131518341.1">
    <property type="nucleotide sequence ID" value="NZ_SJKD01000011.1"/>
</dbReference>
<evidence type="ECO:0000256" key="4">
    <source>
        <dbReference type="RuleBase" id="RU000461"/>
    </source>
</evidence>
<dbReference type="InterPro" id="IPR017972">
    <property type="entry name" value="Cyt_P450_CS"/>
</dbReference>
<accession>A0A4R0JGX9</accession>
<dbReference type="Gene3D" id="1.10.630.10">
    <property type="entry name" value="Cytochrome P450"/>
    <property type="match status" value="1"/>
</dbReference>
<dbReference type="SUPFAM" id="SSF48264">
    <property type="entry name" value="Cytochrome P450"/>
    <property type="match status" value="1"/>
</dbReference>
<dbReference type="OrthoDB" id="7376058at2"/>
<evidence type="ECO:0000256" key="5">
    <source>
        <dbReference type="SAM" id="MobiDB-lite"/>
    </source>
</evidence>
<keyword evidence="3 4" id="KW-0479">Metal-binding</keyword>
<organism evidence="6 7">
    <name type="scientific">Kribbella capetownensis</name>
    <dbReference type="NCBI Taxonomy" id="1572659"/>
    <lineage>
        <taxon>Bacteria</taxon>
        <taxon>Bacillati</taxon>
        <taxon>Actinomycetota</taxon>
        <taxon>Actinomycetes</taxon>
        <taxon>Propionibacteriales</taxon>
        <taxon>Kribbellaceae</taxon>
        <taxon>Kribbella</taxon>
    </lineage>
</organism>
<dbReference type="PRINTS" id="PR00463">
    <property type="entry name" value="EP450I"/>
</dbReference>
<evidence type="ECO:0000313" key="6">
    <source>
        <dbReference type="EMBL" id="TCC43848.1"/>
    </source>
</evidence>
<dbReference type="PANTHER" id="PTHR24305:SF166">
    <property type="entry name" value="CYTOCHROME P450 12A4, MITOCHONDRIAL-RELATED"/>
    <property type="match status" value="1"/>
</dbReference>
<comment type="caution">
    <text evidence="6">The sequence shown here is derived from an EMBL/GenBank/DDBJ whole genome shotgun (WGS) entry which is preliminary data.</text>
</comment>
<keyword evidence="3 4" id="KW-0408">Iron</keyword>
<protein>
    <submittedName>
        <fullName evidence="6">Cytochrome P450</fullName>
    </submittedName>
</protein>
<dbReference type="GO" id="GO:0016705">
    <property type="term" value="F:oxidoreductase activity, acting on paired donors, with incorporation or reduction of molecular oxygen"/>
    <property type="evidence" value="ECO:0007669"/>
    <property type="project" value="InterPro"/>
</dbReference>
<keyword evidence="7" id="KW-1185">Reference proteome</keyword>
<dbReference type="InterPro" id="IPR036396">
    <property type="entry name" value="Cyt_P450_sf"/>
</dbReference>
<evidence type="ECO:0000256" key="3">
    <source>
        <dbReference type="PIRSR" id="PIRSR602401-1"/>
    </source>
</evidence>
<evidence type="ECO:0000313" key="7">
    <source>
        <dbReference type="Proteomes" id="UP000293342"/>
    </source>
</evidence>
<reference evidence="6 7" key="1">
    <citation type="submission" date="2019-02" db="EMBL/GenBank/DDBJ databases">
        <title>Kribbella capetownensis sp. nov. and Kribbella speibonae sp. nov., isolated from soil.</title>
        <authorList>
            <person name="Curtis S.M."/>
            <person name="Norton I."/>
            <person name="Everest G.J."/>
            <person name="Meyers P.R."/>
        </authorList>
    </citation>
    <scope>NUCLEOTIDE SEQUENCE [LARGE SCALE GENOMIC DNA]</scope>
    <source>
        <strain evidence="6 7">YM53</strain>
    </source>
</reference>
<comment type="similarity">
    <text evidence="2 4">Belongs to the cytochrome P450 family.</text>
</comment>
<dbReference type="PRINTS" id="PR00385">
    <property type="entry name" value="P450"/>
</dbReference>
<comment type="cofactor">
    <cofactor evidence="1 3">
        <name>heme</name>
        <dbReference type="ChEBI" id="CHEBI:30413"/>
    </cofactor>
</comment>
<sequence length="445" mass="49534">MASTPLLGGRTLDRQTARTLPPGPRLPTLAQTVLFASHRRTFFPRMRGKYGDVFTIRLVPSSRVCVVLSRPDDIREVFGSAPSVMHAGEGNTVLKPIMGAHSLLLLDDEDHVRMRRQLMPAFSGQALRGYAGMVHELARADVATWPTGKPFKVHQRMRNLTLEIILQVIFGVTDRDRLNQLRPLLDKIVSVSPVIMLGGFYPALLRVRPWRTYLDVQQQVDEILYDEIAKRRGNLAGRNDVLSRLLAAGTWSDVELRDQLVTLLLAGHETTATALAWTFHELARSREDLEFGQRAADTGADDELEAILKEAMRLHPVVYQVGRRLTETADIAGYRLPRGTTIMAAVGLVHRDGEHFPMPQEFRPQRFLDDDPPAPGTWMPFGGGARRCIGAGFSLMEGTEILRAALAAYDFTAPHPKPEPAQSKNVTLVPSRGAEVTVTRRTPPR</sequence>
<dbReference type="Proteomes" id="UP000293342">
    <property type="component" value="Unassembled WGS sequence"/>
</dbReference>
<proteinExistence type="inferred from homology"/>
<dbReference type="InterPro" id="IPR050121">
    <property type="entry name" value="Cytochrome_P450_monoxygenase"/>
</dbReference>
<name>A0A4R0JGX9_9ACTN</name>